<comment type="caution">
    <text evidence="2">The sequence shown here is derived from an EMBL/GenBank/DDBJ whole genome shotgun (WGS) entry which is preliminary data.</text>
</comment>
<evidence type="ECO:0000313" key="2">
    <source>
        <dbReference type="EMBL" id="KAF6160179.1"/>
    </source>
</evidence>
<reference evidence="2 3" key="1">
    <citation type="journal article" date="2020" name="IScience">
        <title>Genome Sequencing of the Endangered Kingdonia uniflora (Circaeasteraceae, Ranunculales) Reveals Potential Mechanisms of Evolutionary Specialization.</title>
        <authorList>
            <person name="Sun Y."/>
            <person name="Deng T."/>
            <person name="Zhang A."/>
            <person name="Moore M.J."/>
            <person name="Landis J.B."/>
            <person name="Lin N."/>
            <person name="Zhang H."/>
            <person name="Zhang X."/>
            <person name="Huang J."/>
            <person name="Zhang X."/>
            <person name="Sun H."/>
            <person name="Wang H."/>
        </authorList>
    </citation>
    <scope>NUCLEOTIDE SEQUENCE [LARGE SCALE GENOMIC DNA]</scope>
    <source>
        <strain evidence="2">TB1705</strain>
        <tissue evidence="2">Leaf</tissue>
    </source>
</reference>
<dbReference type="Proteomes" id="UP000541444">
    <property type="component" value="Unassembled WGS sequence"/>
</dbReference>
<evidence type="ECO:0000256" key="1">
    <source>
        <dbReference type="SAM" id="MobiDB-lite"/>
    </source>
</evidence>
<dbReference type="EMBL" id="JACGCM010001166">
    <property type="protein sequence ID" value="KAF6160179.1"/>
    <property type="molecule type" value="Genomic_DNA"/>
</dbReference>
<feature type="compositionally biased region" description="Polar residues" evidence="1">
    <location>
        <begin position="1"/>
        <end position="24"/>
    </location>
</feature>
<evidence type="ECO:0000313" key="3">
    <source>
        <dbReference type="Proteomes" id="UP000541444"/>
    </source>
</evidence>
<feature type="compositionally biased region" description="Polar residues" evidence="1">
    <location>
        <begin position="46"/>
        <end position="55"/>
    </location>
</feature>
<feature type="compositionally biased region" description="Polar residues" evidence="1">
    <location>
        <begin position="66"/>
        <end position="75"/>
    </location>
</feature>
<gene>
    <name evidence="2" type="ORF">GIB67_016615</name>
</gene>
<name>A0A7J7MYZ6_9MAGN</name>
<feature type="compositionally biased region" description="Basic and acidic residues" evidence="1">
    <location>
        <begin position="76"/>
        <end position="87"/>
    </location>
</feature>
<accession>A0A7J7MYZ6</accession>
<feature type="region of interest" description="Disordered" evidence="1">
    <location>
        <begin position="1"/>
        <end position="87"/>
    </location>
</feature>
<organism evidence="2 3">
    <name type="scientific">Kingdonia uniflora</name>
    <dbReference type="NCBI Taxonomy" id="39325"/>
    <lineage>
        <taxon>Eukaryota</taxon>
        <taxon>Viridiplantae</taxon>
        <taxon>Streptophyta</taxon>
        <taxon>Embryophyta</taxon>
        <taxon>Tracheophyta</taxon>
        <taxon>Spermatophyta</taxon>
        <taxon>Magnoliopsida</taxon>
        <taxon>Ranunculales</taxon>
        <taxon>Circaeasteraceae</taxon>
        <taxon>Kingdonia</taxon>
    </lineage>
</organism>
<proteinExistence type="predicted"/>
<dbReference type="AlphaFoldDB" id="A0A7J7MYZ6"/>
<protein>
    <submittedName>
        <fullName evidence="2">Uncharacterized protein</fullName>
    </submittedName>
</protein>
<keyword evidence="3" id="KW-1185">Reference proteome</keyword>
<sequence length="105" mass="12030">MGTIKDTSILNQPIQPPKHQQSNPRNHRHRPTPAINPNQAPHHHNNGQNPSNISLLQALKPKSATKPKSSQSTAQPREREYEPRRRERAEFKVVAMVRKETATHR</sequence>